<dbReference type="EMBL" id="SDHX01000002">
    <property type="protein sequence ID" value="RXK53511.1"/>
    <property type="molecule type" value="Genomic_DNA"/>
</dbReference>
<dbReference type="Pfam" id="PF22725">
    <property type="entry name" value="GFO_IDH_MocA_C3"/>
    <property type="match status" value="1"/>
</dbReference>
<sequence length="371" mass="39649">MSTPRPLPAVSRRRFLGQLSAAGALALAPRAALAIAAPKKLGVALVGLGGYSAGQLGPALKITEHCRLAGVVTGSPEKGRKWAADYGFPETSIYGYDTMAKMADNPDIDIVYVVTPNGLHAEHSIAAARAGKHVICEKPMANTVAECDAIMAACQQAGVRLGMGYRLHYDPFHEELRRLVRTQEFGPFMNMNGGFAFTMGRHQWRAQKALAGGGPLMDLGVYVIQETFMAAGAAPAVAITARELPKARPEFFVDVEESIEWTMEFANGAKGQGYTSYNSNRNDFRAEAKGGWFEVGPAYSYRGLRAATSKGPVTVTPPASQQALQMDAFALHVRDGAPNLVPGAMGRRDMVVVEAIYASAAAGGKRVELKF</sequence>
<evidence type="ECO:0000256" key="1">
    <source>
        <dbReference type="ARBA" id="ARBA00023002"/>
    </source>
</evidence>
<dbReference type="InterPro" id="IPR006311">
    <property type="entry name" value="TAT_signal"/>
</dbReference>
<dbReference type="RefSeq" id="WP_129049240.1">
    <property type="nucleotide sequence ID" value="NZ_SDHX01000002.1"/>
</dbReference>
<dbReference type="OrthoDB" id="9815825at2"/>
<dbReference type="Gene3D" id="3.30.360.10">
    <property type="entry name" value="Dihydrodipicolinate Reductase, domain 2"/>
    <property type="match status" value="1"/>
</dbReference>
<evidence type="ECO:0000313" key="4">
    <source>
        <dbReference type="EMBL" id="RXK53511.1"/>
    </source>
</evidence>
<dbReference type="Pfam" id="PF01408">
    <property type="entry name" value="GFO_IDH_MocA"/>
    <property type="match status" value="1"/>
</dbReference>
<comment type="caution">
    <text evidence="4">The sequence shown here is derived from an EMBL/GenBank/DDBJ whole genome shotgun (WGS) entry which is preliminary data.</text>
</comment>
<dbReference type="InterPro" id="IPR055170">
    <property type="entry name" value="GFO_IDH_MocA-like_dom"/>
</dbReference>
<dbReference type="InterPro" id="IPR050463">
    <property type="entry name" value="Gfo/Idh/MocA_oxidrdct_glycsds"/>
</dbReference>
<dbReference type="PANTHER" id="PTHR43818:SF11">
    <property type="entry name" value="BCDNA.GH03377"/>
    <property type="match status" value="1"/>
</dbReference>
<dbReference type="Gene3D" id="3.40.50.720">
    <property type="entry name" value="NAD(P)-binding Rossmann-like Domain"/>
    <property type="match status" value="1"/>
</dbReference>
<dbReference type="GO" id="GO:0000166">
    <property type="term" value="F:nucleotide binding"/>
    <property type="evidence" value="ECO:0007669"/>
    <property type="project" value="InterPro"/>
</dbReference>
<dbReference type="AlphaFoldDB" id="A0A4Q1C552"/>
<gene>
    <name evidence="4" type="ORF">ESB00_17615</name>
</gene>
<protein>
    <submittedName>
        <fullName evidence="4">Gfo/Idh/MocA family oxidoreductase</fullName>
    </submittedName>
</protein>
<dbReference type="InterPro" id="IPR036291">
    <property type="entry name" value="NAD(P)-bd_dom_sf"/>
</dbReference>
<dbReference type="Proteomes" id="UP000290218">
    <property type="component" value="Unassembled WGS sequence"/>
</dbReference>
<keyword evidence="1" id="KW-0560">Oxidoreductase</keyword>
<feature type="domain" description="GFO/IDH/MocA-like oxidoreductase" evidence="3">
    <location>
        <begin position="174"/>
        <end position="289"/>
    </location>
</feature>
<keyword evidence="5" id="KW-1185">Reference proteome</keyword>
<dbReference type="SUPFAM" id="SSF51735">
    <property type="entry name" value="NAD(P)-binding Rossmann-fold domains"/>
    <property type="match status" value="1"/>
</dbReference>
<dbReference type="InterPro" id="IPR000683">
    <property type="entry name" value="Gfo/Idh/MocA-like_OxRdtase_N"/>
</dbReference>
<evidence type="ECO:0000259" key="3">
    <source>
        <dbReference type="Pfam" id="PF22725"/>
    </source>
</evidence>
<dbReference type="PROSITE" id="PS51318">
    <property type="entry name" value="TAT"/>
    <property type="match status" value="1"/>
</dbReference>
<name>A0A4Q1C552_9BACT</name>
<proteinExistence type="predicted"/>
<accession>A0A4Q1C552</accession>
<organism evidence="4 5">
    <name type="scientific">Oleiharenicola lentus</name>
    <dbReference type="NCBI Taxonomy" id="2508720"/>
    <lineage>
        <taxon>Bacteria</taxon>
        <taxon>Pseudomonadati</taxon>
        <taxon>Verrucomicrobiota</taxon>
        <taxon>Opitutia</taxon>
        <taxon>Opitutales</taxon>
        <taxon>Opitutaceae</taxon>
        <taxon>Oleiharenicola</taxon>
    </lineage>
</organism>
<dbReference type="PANTHER" id="PTHR43818">
    <property type="entry name" value="BCDNA.GH03377"/>
    <property type="match status" value="1"/>
</dbReference>
<dbReference type="InterPro" id="IPR008354">
    <property type="entry name" value="Glc-Fru_OxRdtase_bac"/>
</dbReference>
<dbReference type="PRINTS" id="PR01775">
    <property type="entry name" value="GLFROXRDTASE"/>
</dbReference>
<dbReference type="GO" id="GO:0016491">
    <property type="term" value="F:oxidoreductase activity"/>
    <property type="evidence" value="ECO:0007669"/>
    <property type="project" value="UniProtKB-KW"/>
</dbReference>
<evidence type="ECO:0000313" key="5">
    <source>
        <dbReference type="Proteomes" id="UP000290218"/>
    </source>
</evidence>
<reference evidence="4 5" key="1">
    <citation type="submission" date="2019-01" db="EMBL/GenBank/DDBJ databases">
        <title>Lacunisphaera sp. strain TWA-58.</title>
        <authorList>
            <person name="Chen W.-M."/>
        </authorList>
    </citation>
    <scope>NUCLEOTIDE SEQUENCE [LARGE SCALE GENOMIC DNA]</scope>
    <source>
        <strain evidence="4 5">TWA-58</strain>
    </source>
</reference>
<dbReference type="SUPFAM" id="SSF55347">
    <property type="entry name" value="Glyceraldehyde-3-phosphate dehydrogenase-like, C-terminal domain"/>
    <property type="match status" value="1"/>
</dbReference>
<feature type="domain" description="Gfo/Idh/MocA-like oxidoreductase N-terminal" evidence="2">
    <location>
        <begin position="42"/>
        <end position="165"/>
    </location>
</feature>
<evidence type="ECO:0000259" key="2">
    <source>
        <dbReference type="Pfam" id="PF01408"/>
    </source>
</evidence>